<keyword evidence="2" id="KW-1185">Reference proteome</keyword>
<dbReference type="InterPro" id="IPR046155">
    <property type="entry name" value="DUF6157"/>
</dbReference>
<accession>A0ABP4W341</accession>
<gene>
    <name evidence="1" type="ORF">GCM10009710_24860</name>
</gene>
<proteinExistence type="predicted"/>
<dbReference type="Pfam" id="PF19654">
    <property type="entry name" value="DUF6157"/>
    <property type="match status" value="1"/>
</dbReference>
<evidence type="ECO:0000313" key="1">
    <source>
        <dbReference type="EMBL" id="GAA1743890.1"/>
    </source>
</evidence>
<reference evidence="2" key="1">
    <citation type="journal article" date="2019" name="Int. J. Syst. Evol. Microbiol.">
        <title>The Global Catalogue of Microorganisms (GCM) 10K type strain sequencing project: providing services to taxonomists for standard genome sequencing and annotation.</title>
        <authorList>
            <consortium name="The Broad Institute Genomics Platform"/>
            <consortium name="The Broad Institute Genome Sequencing Center for Infectious Disease"/>
            <person name="Wu L."/>
            <person name="Ma J."/>
        </authorList>
    </citation>
    <scope>NUCLEOTIDE SEQUENCE [LARGE SCALE GENOMIC DNA]</scope>
    <source>
        <strain evidence="2">JCM 13518</strain>
    </source>
</reference>
<organism evidence="1 2">
    <name type="scientific">Aeromicrobium alkaliterrae</name>
    <dbReference type="NCBI Taxonomy" id="302168"/>
    <lineage>
        <taxon>Bacteria</taxon>
        <taxon>Bacillati</taxon>
        <taxon>Actinomycetota</taxon>
        <taxon>Actinomycetes</taxon>
        <taxon>Propionibacteriales</taxon>
        <taxon>Nocardioidaceae</taxon>
        <taxon>Aeromicrobium</taxon>
    </lineage>
</organism>
<protein>
    <submittedName>
        <fullName evidence="1">DUF6157 family protein</fullName>
    </submittedName>
</protein>
<comment type="caution">
    <text evidence="1">The sequence shown here is derived from an EMBL/GenBank/DDBJ whole genome shotgun (WGS) entry which is preliminary data.</text>
</comment>
<dbReference type="EMBL" id="BAAAME010000004">
    <property type="protein sequence ID" value="GAA1743890.1"/>
    <property type="molecule type" value="Genomic_DNA"/>
</dbReference>
<sequence length="136" mass="14855">MLWSMAAGPHTTNYHDAFIAVAPDTRAVTAAAPPAKDTPTVAQIQFEMLVDAPYVHTSDDVVHASQGARRGISREEFFAKGQPCLRTSPLVKTYGWGLHHDAEGRVALYAVESSEYRELAARDDLKQLAGMRSSRA</sequence>
<name>A0ABP4W341_9ACTN</name>
<evidence type="ECO:0000313" key="2">
    <source>
        <dbReference type="Proteomes" id="UP001501057"/>
    </source>
</evidence>
<dbReference type="Proteomes" id="UP001501057">
    <property type="component" value="Unassembled WGS sequence"/>
</dbReference>